<reference evidence="1 2" key="1">
    <citation type="submission" date="2019-10" db="EMBL/GenBank/DDBJ databases">
        <title>Rubrobacter sp nov SCSIO 52915 isolated from a deep-sea sediment in the South China Sea.</title>
        <authorList>
            <person name="Chen R.W."/>
        </authorList>
    </citation>
    <scope>NUCLEOTIDE SEQUENCE [LARGE SCALE GENOMIC DNA]</scope>
    <source>
        <strain evidence="1 2">SCSIO 52915</strain>
    </source>
</reference>
<dbReference type="Gene3D" id="2.30.110.10">
    <property type="entry name" value="Electron Transport, Fmn-binding Protein, Chain A"/>
    <property type="match status" value="1"/>
</dbReference>
<organism evidence="1 2">
    <name type="scientific">Rubrobacter marinus</name>
    <dbReference type="NCBI Taxonomy" id="2653852"/>
    <lineage>
        <taxon>Bacteria</taxon>
        <taxon>Bacillati</taxon>
        <taxon>Actinomycetota</taxon>
        <taxon>Rubrobacteria</taxon>
        <taxon>Rubrobacterales</taxon>
        <taxon>Rubrobacteraceae</taxon>
        <taxon>Rubrobacter</taxon>
    </lineage>
</organism>
<dbReference type="Pfam" id="PF04075">
    <property type="entry name" value="F420H2_quin_red"/>
    <property type="match status" value="1"/>
</dbReference>
<accession>A0A6G8PZV0</accession>
<sequence length="161" mass="17661">MTRTTGVEPRKPPPRFLMRAMNVVPRIVLRSPLHGLMSGNVLLLAFDGRKSGRRYVTPMSYARAGEIVLMSTEAPWWKNLADGGADVEMRLRGREVAGFAEAVTDEEAVVEGIGEIVRLYPGYGRFVGVGLDEEGSPDREAVVRAARRGRVLIRARLDGAA</sequence>
<evidence type="ECO:0000313" key="2">
    <source>
        <dbReference type="Proteomes" id="UP000502706"/>
    </source>
</evidence>
<dbReference type="InterPro" id="IPR004378">
    <property type="entry name" value="F420H2_quin_Rdtase"/>
</dbReference>
<dbReference type="KEGG" id="rmar:GBA65_15540"/>
<dbReference type="GO" id="GO:0016491">
    <property type="term" value="F:oxidoreductase activity"/>
    <property type="evidence" value="ECO:0007669"/>
    <property type="project" value="InterPro"/>
</dbReference>
<protein>
    <submittedName>
        <fullName evidence="1">DUF385 domain-containing protein</fullName>
    </submittedName>
</protein>
<keyword evidence="2" id="KW-1185">Reference proteome</keyword>
<dbReference type="RefSeq" id="WP_166397381.1">
    <property type="nucleotide sequence ID" value="NZ_CP045121.1"/>
</dbReference>
<dbReference type="EMBL" id="CP045121">
    <property type="protein sequence ID" value="QIN79710.1"/>
    <property type="molecule type" value="Genomic_DNA"/>
</dbReference>
<dbReference type="SUPFAM" id="SSF50475">
    <property type="entry name" value="FMN-binding split barrel"/>
    <property type="match status" value="1"/>
</dbReference>
<dbReference type="Proteomes" id="UP000502706">
    <property type="component" value="Chromosome"/>
</dbReference>
<dbReference type="InterPro" id="IPR012349">
    <property type="entry name" value="Split_barrel_FMN-bd"/>
</dbReference>
<evidence type="ECO:0000313" key="1">
    <source>
        <dbReference type="EMBL" id="QIN79710.1"/>
    </source>
</evidence>
<dbReference type="AlphaFoldDB" id="A0A6G8PZV0"/>
<gene>
    <name evidence="1" type="ORF">GBA65_15540</name>
</gene>
<name>A0A6G8PZV0_9ACTN</name>
<proteinExistence type="predicted"/>